<dbReference type="AlphaFoldDB" id="A0A6G8QGX3"/>
<dbReference type="EMBL" id="CP045120">
    <property type="protein sequence ID" value="QIN85477.1"/>
    <property type="molecule type" value="Genomic_DNA"/>
</dbReference>
<keyword evidence="2" id="KW-0614">Plasmid</keyword>
<gene>
    <name evidence="2" type="ORF">GBA63_22510</name>
</gene>
<evidence type="ECO:0000313" key="2">
    <source>
        <dbReference type="EMBL" id="QIN85477.1"/>
    </source>
</evidence>
<evidence type="ECO:0000256" key="1">
    <source>
        <dbReference type="SAM" id="MobiDB-lite"/>
    </source>
</evidence>
<protein>
    <submittedName>
        <fullName evidence="2">Uncharacterized protein</fullName>
    </submittedName>
</protein>
<dbReference type="KEGG" id="rub:GBA63_22510"/>
<sequence length="206" mass="22121">MKVRVIAGVRDVNLSDPLCGTWIEFVSFPMTLTDYASHEPGDPKITVNDEDELVAWANTAFEPDGYEIWDMEIPPAVIGAPAPDLGRRLEAIDREITAVNDAGASTSDLTAALDDLWHHLDGRAVANGGLLSEAAGELEDSARRLSDDARELESFPHEAEAVEGYRSHAVELRETAAALRASAAPALGPEVSTGAAKPDEYQEETP</sequence>
<accession>A0A6G8QGX3</accession>
<organism evidence="2 3">
    <name type="scientific">Rubrobacter tropicus</name>
    <dbReference type="NCBI Taxonomy" id="2653851"/>
    <lineage>
        <taxon>Bacteria</taxon>
        <taxon>Bacillati</taxon>
        <taxon>Actinomycetota</taxon>
        <taxon>Rubrobacteria</taxon>
        <taxon>Rubrobacterales</taxon>
        <taxon>Rubrobacteraceae</taxon>
        <taxon>Rubrobacter</taxon>
    </lineage>
</organism>
<dbReference type="RefSeq" id="WP_166180816.1">
    <property type="nucleotide sequence ID" value="NZ_CP045120.1"/>
</dbReference>
<dbReference type="Proteomes" id="UP000501452">
    <property type="component" value="Plasmid unnamed1"/>
</dbReference>
<proteinExistence type="predicted"/>
<geneLocation type="plasmid" evidence="2 3">
    <name>unnamed1</name>
</geneLocation>
<feature type="region of interest" description="Disordered" evidence="1">
    <location>
        <begin position="181"/>
        <end position="206"/>
    </location>
</feature>
<keyword evidence="3" id="KW-1185">Reference proteome</keyword>
<name>A0A6G8QGX3_9ACTN</name>
<reference evidence="2 3" key="1">
    <citation type="submission" date="2019-10" db="EMBL/GenBank/DDBJ databases">
        <title>Rubrobacter sp nov SCSIO 52090 isolated from a deep-sea sediment in the South China Sea.</title>
        <authorList>
            <person name="Chen R.W."/>
        </authorList>
    </citation>
    <scope>NUCLEOTIDE SEQUENCE [LARGE SCALE GENOMIC DNA]</scope>
    <source>
        <strain evidence="2 3">SCSIO 52909</strain>
        <plasmid evidence="2 3">unnamed1</plasmid>
    </source>
</reference>
<evidence type="ECO:0000313" key="3">
    <source>
        <dbReference type="Proteomes" id="UP000501452"/>
    </source>
</evidence>